<evidence type="ECO:0000313" key="4">
    <source>
        <dbReference type="Proteomes" id="UP000228495"/>
    </source>
</evidence>
<gene>
    <name evidence="3" type="ORF">COX05_02820</name>
</gene>
<dbReference type="EMBL" id="PCSU01000049">
    <property type="protein sequence ID" value="PIP56480.1"/>
    <property type="molecule type" value="Genomic_DNA"/>
</dbReference>
<dbReference type="AlphaFoldDB" id="A0A2H0BHJ1"/>
<sequence>MSDVRYNVVTMVDAEDSIKPCGFCKPEVKETQEIIRTQYSRLIYPLAPTIFENVMVIPIRHVSMIEDLTPEEIVDIFEVVKKVHAYFCKFHNTTAYNLFINNGPSSGQHEQHVHFHFFGRSEDEEISPYKKLKSPDKYPVQALSVDELKRRVHLISTRLG</sequence>
<reference evidence="3 4" key="1">
    <citation type="submission" date="2017-09" db="EMBL/GenBank/DDBJ databases">
        <title>Depth-based differentiation of microbial function through sediment-hosted aquifers and enrichment of novel symbionts in the deep terrestrial subsurface.</title>
        <authorList>
            <person name="Probst A.J."/>
            <person name="Ladd B."/>
            <person name="Jarett J.K."/>
            <person name="Geller-Mcgrath D.E."/>
            <person name="Sieber C.M."/>
            <person name="Emerson J.B."/>
            <person name="Anantharaman K."/>
            <person name="Thomas B.C."/>
            <person name="Malmstrom R."/>
            <person name="Stieglmeier M."/>
            <person name="Klingl A."/>
            <person name="Woyke T."/>
            <person name="Ryan C.M."/>
            <person name="Banfield J.F."/>
        </authorList>
    </citation>
    <scope>NUCLEOTIDE SEQUENCE [LARGE SCALE GENOMIC DNA]</scope>
    <source>
        <strain evidence="3">CG22_combo_CG10-13_8_21_14_all_39_12</strain>
    </source>
</reference>
<dbReference type="InterPro" id="IPR051884">
    <property type="entry name" value="Bis(5'-adenosyl)-TPase_reg"/>
</dbReference>
<dbReference type="Pfam" id="PF01230">
    <property type="entry name" value="HIT"/>
    <property type="match status" value="1"/>
</dbReference>
<dbReference type="InterPro" id="IPR011146">
    <property type="entry name" value="HIT-like"/>
</dbReference>
<dbReference type="PROSITE" id="PS51084">
    <property type="entry name" value="HIT_2"/>
    <property type="match status" value="1"/>
</dbReference>
<evidence type="ECO:0000256" key="1">
    <source>
        <dbReference type="PROSITE-ProRule" id="PRU00464"/>
    </source>
</evidence>
<proteinExistence type="predicted"/>
<dbReference type="Proteomes" id="UP000228495">
    <property type="component" value="Unassembled WGS sequence"/>
</dbReference>
<dbReference type="PANTHER" id="PTHR46243">
    <property type="entry name" value="BIS(5'-ADENOSYL)-TRIPHOSPHATASE"/>
    <property type="match status" value="1"/>
</dbReference>
<feature type="short sequence motif" description="Histidine triad motif" evidence="1">
    <location>
        <begin position="112"/>
        <end position="116"/>
    </location>
</feature>
<feature type="domain" description="HIT" evidence="2">
    <location>
        <begin position="19"/>
        <end position="127"/>
    </location>
</feature>
<dbReference type="SUPFAM" id="SSF54197">
    <property type="entry name" value="HIT-like"/>
    <property type="match status" value="1"/>
</dbReference>
<protein>
    <recommendedName>
        <fullName evidence="2">HIT domain-containing protein</fullName>
    </recommendedName>
</protein>
<comment type="caution">
    <text evidence="3">The sequence shown here is derived from an EMBL/GenBank/DDBJ whole genome shotgun (WGS) entry which is preliminary data.</text>
</comment>
<evidence type="ECO:0000259" key="2">
    <source>
        <dbReference type="PROSITE" id="PS51084"/>
    </source>
</evidence>
<dbReference type="PANTHER" id="PTHR46243:SF1">
    <property type="entry name" value="BIS(5'-ADENOSYL)-TRIPHOSPHATASE"/>
    <property type="match status" value="1"/>
</dbReference>
<name>A0A2H0BHJ1_UNCKA</name>
<dbReference type="InterPro" id="IPR036265">
    <property type="entry name" value="HIT-like_sf"/>
</dbReference>
<organism evidence="3 4">
    <name type="scientific">candidate division WWE3 bacterium CG22_combo_CG10-13_8_21_14_all_39_12</name>
    <dbReference type="NCBI Taxonomy" id="1975094"/>
    <lineage>
        <taxon>Bacteria</taxon>
        <taxon>Katanobacteria</taxon>
    </lineage>
</organism>
<accession>A0A2H0BHJ1</accession>
<dbReference type="GO" id="GO:0003824">
    <property type="term" value="F:catalytic activity"/>
    <property type="evidence" value="ECO:0007669"/>
    <property type="project" value="InterPro"/>
</dbReference>
<dbReference type="Gene3D" id="3.30.428.10">
    <property type="entry name" value="HIT-like"/>
    <property type="match status" value="1"/>
</dbReference>
<evidence type="ECO:0000313" key="3">
    <source>
        <dbReference type="EMBL" id="PIP56480.1"/>
    </source>
</evidence>